<feature type="domain" description="Alanine racemase N-terminal" evidence="4">
    <location>
        <begin position="6"/>
        <end position="222"/>
    </location>
</feature>
<dbReference type="InterPro" id="IPR001608">
    <property type="entry name" value="Ala_racemase_N"/>
</dbReference>
<dbReference type="GO" id="GO:0005829">
    <property type="term" value="C:cytosol"/>
    <property type="evidence" value="ECO:0007669"/>
    <property type="project" value="TreeGrafter"/>
</dbReference>
<gene>
    <name evidence="5" type="ORF">A3F83_02835</name>
</gene>
<dbReference type="Gene3D" id="3.20.20.10">
    <property type="entry name" value="Alanine racemase"/>
    <property type="match status" value="1"/>
</dbReference>
<dbReference type="InterPro" id="IPR029066">
    <property type="entry name" value="PLP-binding_barrel"/>
</dbReference>
<dbReference type="EMBL" id="MFIX01000122">
    <property type="protein sequence ID" value="OGG04362.1"/>
    <property type="molecule type" value="Genomic_DNA"/>
</dbReference>
<reference evidence="5 6" key="1">
    <citation type="journal article" date="2016" name="Nat. Commun.">
        <title>Thousands of microbial genomes shed light on interconnected biogeochemical processes in an aquifer system.</title>
        <authorList>
            <person name="Anantharaman K."/>
            <person name="Brown C.T."/>
            <person name="Hug L.A."/>
            <person name="Sharon I."/>
            <person name="Castelle C.J."/>
            <person name="Probst A.J."/>
            <person name="Thomas B.C."/>
            <person name="Singh A."/>
            <person name="Wilkins M.J."/>
            <person name="Karaoz U."/>
            <person name="Brodie E.L."/>
            <person name="Williams K.H."/>
            <person name="Hubbard S.S."/>
            <person name="Banfield J.F."/>
        </authorList>
    </citation>
    <scope>NUCLEOTIDE SEQUENCE [LARGE SCALE GENOMIC DNA]</scope>
</reference>
<dbReference type="SUPFAM" id="SSF51419">
    <property type="entry name" value="PLP-binding barrel"/>
    <property type="match status" value="1"/>
</dbReference>
<dbReference type="PANTHER" id="PTHR30511">
    <property type="entry name" value="ALANINE RACEMASE"/>
    <property type="match status" value="1"/>
</dbReference>
<protein>
    <recommendedName>
        <fullName evidence="4">Alanine racemase N-terminal domain-containing protein</fullName>
    </recommendedName>
</protein>
<dbReference type="PANTHER" id="PTHR30511:SF3">
    <property type="entry name" value="LYSINE RACEMASE"/>
    <property type="match status" value="1"/>
</dbReference>
<dbReference type="Proteomes" id="UP000179129">
    <property type="component" value="Unassembled WGS sequence"/>
</dbReference>
<keyword evidence="2" id="KW-0663">Pyridoxal phosphate</keyword>
<evidence type="ECO:0000313" key="6">
    <source>
        <dbReference type="Proteomes" id="UP000179129"/>
    </source>
</evidence>
<dbReference type="STRING" id="1817867.A3F83_02835"/>
<comment type="cofactor">
    <cofactor evidence="1">
        <name>pyridoxal 5'-phosphate</name>
        <dbReference type="ChEBI" id="CHEBI:597326"/>
    </cofactor>
</comment>
<proteinExistence type="predicted"/>
<evidence type="ECO:0000313" key="5">
    <source>
        <dbReference type="EMBL" id="OGG04362.1"/>
    </source>
</evidence>
<sequence length="364" mass="39113">MPKLTVNLDKLDYNLTALRGFCAGKGLELAGVLKCGHSLPWLLERFQESGVGVIAFSRVQPVIGLKKMLRSRPLLIGLPSPGQAKAVVAHFSASFNSESETIRALAAAAADCGFEHGIYLMVDIGDLREGVPPEAVLPMLDDIGHLFDSRFGLAGLAANLGCGSGTLPDEDNLRILEQLAAEIERHPGLAVPKISIGGTVVYPWVREKALPARINQLRLGEGILCGHCPGYDVRIEGLHDDVFLFSAEVLEVKEKVSPPSGERGTDAFGCVPSLGPAGRRRRAILDFGLVDTGYSGLTPILPGVQFITGNSEYTVVDVTDCPEKIKVNSRLTFKTTYESMTRALISPFVETDFSGENCRPKISG</sequence>
<evidence type="ECO:0000256" key="3">
    <source>
        <dbReference type="ARBA" id="ARBA00023235"/>
    </source>
</evidence>
<dbReference type="GO" id="GO:0008784">
    <property type="term" value="F:alanine racemase activity"/>
    <property type="evidence" value="ECO:0007669"/>
    <property type="project" value="TreeGrafter"/>
</dbReference>
<dbReference type="InterPro" id="IPR000821">
    <property type="entry name" value="Ala_racemase"/>
</dbReference>
<dbReference type="GO" id="GO:0030170">
    <property type="term" value="F:pyridoxal phosphate binding"/>
    <property type="evidence" value="ECO:0007669"/>
    <property type="project" value="TreeGrafter"/>
</dbReference>
<name>A0A1F5YWS6_9BACT</name>
<dbReference type="AlphaFoldDB" id="A0A1F5YWS6"/>
<organism evidence="5 6">
    <name type="scientific">Candidatus Glassbacteria bacterium RIFCSPLOWO2_12_FULL_58_11</name>
    <dbReference type="NCBI Taxonomy" id="1817867"/>
    <lineage>
        <taxon>Bacteria</taxon>
        <taxon>Candidatus Glassiibacteriota</taxon>
    </lineage>
</organism>
<evidence type="ECO:0000256" key="2">
    <source>
        <dbReference type="ARBA" id="ARBA00022898"/>
    </source>
</evidence>
<evidence type="ECO:0000259" key="4">
    <source>
        <dbReference type="Pfam" id="PF01168"/>
    </source>
</evidence>
<comment type="caution">
    <text evidence="5">The sequence shown here is derived from an EMBL/GenBank/DDBJ whole genome shotgun (WGS) entry which is preliminary data.</text>
</comment>
<accession>A0A1F5YWS6</accession>
<keyword evidence="3" id="KW-0413">Isomerase</keyword>
<dbReference type="Pfam" id="PF01168">
    <property type="entry name" value="Ala_racemase_N"/>
    <property type="match status" value="1"/>
</dbReference>
<evidence type="ECO:0000256" key="1">
    <source>
        <dbReference type="ARBA" id="ARBA00001933"/>
    </source>
</evidence>